<dbReference type="Pfam" id="PF16655">
    <property type="entry name" value="PhoD_N"/>
    <property type="match status" value="1"/>
</dbReference>
<proteinExistence type="predicted"/>
<dbReference type="OrthoDB" id="9763616at2"/>
<dbReference type="PANTHER" id="PTHR43606:SF2">
    <property type="entry name" value="ALKALINE PHOSPHATASE FAMILY PROTEIN (AFU_ORTHOLOGUE AFUA_5G03860)"/>
    <property type="match status" value="1"/>
</dbReference>
<name>A0A0T6BMF6_9BACI</name>
<organism evidence="5 7">
    <name type="scientific">Bacillus glycinifermentans</name>
    <dbReference type="NCBI Taxonomy" id="1664069"/>
    <lineage>
        <taxon>Bacteria</taxon>
        <taxon>Bacillati</taxon>
        <taxon>Bacillota</taxon>
        <taxon>Bacilli</taxon>
        <taxon>Bacillales</taxon>
        <taxon>Bacillaceae</taxon>
        <taxon>Bacillus</taxon>
    </lineage>
</organism>
<evidence type="ECO:0000256" key="2">
    <source>
        <dbReference type="SAM" id="MobiDB-lite"/>
    </source>
</evidence>
<dbReference type="CDD" id="cd00063">
    <property type="entry name" value="FN3"/>
    <property type="match status" value="1"/>
</dbReference>
<dbReference type="Gene3D" id="2.60.40.380">
    <property type="entry name" value="Purple acid phosphatase-like, N-terminal"/>
    <property type="match status" value="1"/>
</dbReference>
<dbReference type="CDD" id="cd07389">
    <property type="entry name" value="MPP_PhoD"/>
    <property type="match status" value="1"/>
</dbReference>
<dbReference type="Proteomes" id="UP001341297">
    <property type="component" value="Unassembled WGS sequence"/>
</dbReference>
<comment type="caution">
    <text evidence="5">The sequence shown here is derived from an EMBL/GenBank/DDBJ whole genome shotgun (WGS) entry which is preliminary data.</text>
</comment>
<evidence type="ECO:0000313" key="8">
    <source>
        <dbReference type="Proteomes" id="UP001341297"/>
    </source>
</evidence>
<dbReference type="GO" id="GO:0003993">
    <property type="term" value="F:acid phosphatase activity"/>
    <property type="evidence" value="ECO:0007669"/>
    <property type="project" value="InterPro"/>
</dbReference>
<dbReference type="STRING" id="1664069.BGLY_2391"/>
<dbReference type="RefSeq" id="WP_057957656.1">
    <property type="nucleotide sequence ID" value="NZ_CP023481.1"/>
</dbReference>
<evidence type="ECO:0000259" key="4">
    <source>
        <dbReference type="Pfam" id="PF16655"/>
    </source>
</evidence>
<feature type="domain" description="PhoD-like phosphatase metallophosphatase" evidence="3">
    <location>
        <begin position="150"/>
        <end position="484"/>
    </location>
</feature>
<dbReference type="SUPFAM" id="SSF49363">
    <property type="entry name" value="Purple acid phosphatase, N-terminal domain"/>
    <property type="match status" value="1"/>
</dbReference>
<feature type="region of interest" description="Disordered" evidence="2">
    <location>
        <begin position="312"/>
        <end position="331"/>
    </location>
</feature>
<protein>
    <submittedName>
        <fullName evidence="5 6">Alkaline phosphatase</fullName>
    </submittedName>
</protein>
<dbReference type="GO" id="GO:0046872">
    <property type="term" value="F:metal ion binding"/>
    <property type="evidence" value="ECO:0007669"/>
    <property type="project" value="InterPro"/>
</dbReference>
<dbReference type="AlphaFoldDB" id="A0A0T6BMF6"/>
<gene>
    <name evidence="5" type="ORF">AB447_221300</name>
    <name evidence="6" type="ORF">P8828_15440</name>
</gene>
<dbReference type="Gene3D" id="3.60.21.70">
    <property type="entry name" value="PhoD-like phosphatase"/>
    <property type="match status" value="1"/>
</dbReference>
<sequence>MKTNVSESFHEKTAGGRLLTAESDGRTSAEKVPKFTAYPFTLGVSSGEPLPDGVVLWTRLAPEPLNGGGMPPEDVTVKWEVARDLEFREIVRQGVETAKREYAHSVHAEVDGLEPDTFYYYRFHAGYETSQTGRTKTLPLQTAPVDQLVFAFVSCQHFEEGYYTAYRRIAEEELDFVLHLGDAIYEYGPGTNAKNVRLHKGAETLTIDDYRTRHAQYLYDRDYKLARSIFPWIVTWDDHDVENNYAGLTPEKNQPPEPFILRRASAYQAFYEHMPLRRSSMPRAEDMQMYRKVTYGDLAEFLILDTRQYRDDQANQDGNKPPSFESTDPSRTILGHEQKKWLYDGLRRSKSTWNVLAQQVFFSQVDHQDGDVKVLPMDGWDGYSAERNEVVEFLQKQHISNPIVLTGDVHTNWVFDIKSDFDNPNSTTVGAEFAGTSVTSGGDRANTIKNPDILYAENPHLKFFNDQRGYVRCTVTPQHWRTDYRLLEYVSRPGAPIETVASFICENGRPGVRRVYENM</sequence>
<dbReference type="InterPro" id="IPR003961">
    <property type="entry name" value="FN3_dom"/>
</dbReference>
<dbReference type="EMBL" id="LECW02000026">
    <property type="protein sequence ID" value="KRT92825.1"/>
    <property type="molecule type" value="Genomic_DNA"/>
</dbReference>
<evidence type="ECO:0000256" key="1">
    <source>
        <dbReference type="ARBA" id="ARBA00022729"/>
    </source>
</evidence>
<reference evidence="6 8" key="3">
    <citation type="submission" date="2023-03" db="EMBL/GenBank/DDBJ databases">
        <title>Agriculturally important microbes genome sequencing.</title>
        <authorList>
            <person name="Dunlap C."/>
        </authorList>
    </citation>
    <scope>NUCLEOTIDE SEQUENCE [LARGE SCALE GENOMIC DNA]</scope>
    <source>
        <strain evidence="6 8">CBP-3203</strain>
    </source>
</reference>
<accession>A0A0T6BMF6</accession>
<keyword evidence="8" id="KW-1185">Reference proteome</keyword>
<reference evidence="5 7" key="1">
    <citation type="journal article" date="2015" name="Int. J. Syst. Evol. Microbiol.">
        <title>Bacillus glycinifermentans sp. nov., isolated from fermented soybean paste.</title>
        <authorList>
            <person name="Kim S.J."/>
            <person name="Dunlap C.A."/>
            <person name="Kwon S.W."/>
            <person name="Rooney A.P."/>
        </authorList>
    </citation>
    <scope>NUCLEOTIDE SEQUENCE [LARGE SCALE GENOMIC DNA]</scope>
    <source>
        <strain evidence="5 7">GO-13</strain>
    </source>
</reference>
<dbReference type="Proteomes" id="UP000036168">
    <property type="component" value="Unassembled WGS sequence"/>
</dbReference>
<dbReference type="SUPFAM" id="SSF56300">
    <property type="entry name" value="Metallo-dependent phosphatases"/>
    <property type="match status" value="1"/>
</dbReference>
<dbReference type="EMBL" id="JARRTL010000015">
    <property type="protein sequence ID" value="MEC0486192.1"/>
    <property type="molecule type" value="Genomic_DNA"/>
</dbReference>
<dbReference type="Pfam" id="PF09423">
    <property type="entry name" value="PhoD"/>
    <property type="match status" value="1"/>
</dbReference>
<reference evidence="5" key="2">
    <citation type="submission" date="2015-10" db="EMBL/GenBank/DDBJ databases">
        <authorList>
            <person name="Gilbert D.G."/>
        </authorList>
    </citation>
    <scope>NUCLEOTIDE SEQUENCE</scope>
    <source>
        <strain evidence="5">GO-13</strain>
    </source>
</reference>
<keyword evidence="1" id="KW-0732">Signal</keyword>
<evidence type="ECO:0000259" key="3">
    <source>
        <dbReference type="Pfam" id="PF09423"/>
    </source>
</evidence>
<dbReference type="InterPro" id="IPR038607">
    <property type="entry name" value="PhoD-like_sf"/>
</dbReference>
<feature type="region of interest" description="Disordered" evidence="2">
    <location>
        <begin position="1"/>
        <end position="26"/>
    </location>
</feature>
<evidence type="ECO:0000313" key="5">
    <source>
        <dbReference type="EMBL" id="KRT92825.1"/>
    </source>
</evidence>
<dbReference type="InterPro" id="IPR018946">
    <property type="entry name" value="PhoD-like_MPP"/>
</dbReference>
<dbReference type="InterPro" id="IPR029052">
    <property type="entry name" value="Metallo-depent_PP-like"/>
</dbReference>
<evidence type="ECO:0000313" key="6">
    <source>
        <dbReference type="EMBL" id="MEC0486192.1"/>
    </source>
</evidence>
<dbReference type="InterPro" id="IPR032093">
    <property type="entry name" value="PhoD_N"/>
</dbReference>
<feature type="domain" description="Phospholipase D N-terminal" evidence="4">
    <location>
        <begin position="42"/>
        <end position="137"/>
    </location>
</feature>
<dbReference type="PANTHER" id="PTHR43606">
    <property type="entry name" value="PHOSPHATASE, PUTATIVE (AFU_ORTHOLOGUE AFUA_6G08710)-RELATED"/>
    <property type="match status" value="1"/>
</dbReference>
<evidence type="ECO:0000313" key="7">
    <source>
        <dbReference type="Proteomes" id="UP000036168"/>
    </source>
</evidence>
<dbReference type="InterPro" id="IPR052900">
    <property type="entry name" value="Phospholipid_Metab_Enz"/>
</dbReference>
<dbReference type="InterPro" id="IPR008963">
    <property type="entry name" value="Purple_acid_Pase-like_N"/>
</dbReference>